<dbReference type="InterPro" id="IPR007530">
    <property type="entry name" value="Aminoglycoside_adenylylTfrase"/>
</dbReference>
<organism evidence="1 2">
    <name type="scientific">Dictyobacter alpinus</name>
    <dbReference type="NCBI Taxonomy" id="2014873"/>
    <lineage>
        <taxon>Bacteria</taxon>
        <taxon>Bacillati</taxon>
        <taxon>Chloroflexota</taxon>
        <taxon>Ktedonobacteria</taxon>
        <taxon>Ktedonobacterales</taxon>
        <taxon>Dictyobacteraceae</taxon>
        <taxon>Dictyobacter</taxon>
    </lineage>
</organism>
<dbReference type="Proteomes" id="UP000287171">
    <property type="component" value="Unassembled WGS sequence"/>
</dbReference>
<dbReference type="SUPFAM" id="SSF81631">
    <property type="entry name" value="PAP/OAS1 substrate-binding domain"/>
    <property type="match status" value="1"/>
</dbReference>
<dbReference type="Gene3D" id="1.20.120.330">
    <property type="entry name" value="Nucleotidyltransferases domain 2"/>
    <property type="match status" value="1"/>
</dbReference>
<dbReference type="SUPFAM" id="SSF81301">
    <property type="entry name" value="Nucleotidyltransferase"/>
    <property type="match status" value="1"/>
</dbReference>
<reference evidence="2" key="1">
    <citation type="submission" date="2018-12" db="EMBL/GenBank/DDBJ databases">
        <title>Tengunoibacter tsumagoiensis gen. nov., sp. nov., Dictyobacter kobayashii sp. nov., D. alpinus sp. nov., and D. joshuensis sp. nov. and description of Dictyobacteraceae fam. nov. within the order Ktedonobacterales isolated from Tengu-no-mugimeshi.</title>
        <authorList>
            <person name="Wang C.M."/>
            <person name="Zheng Y."/>
            <person name="Sakai Y."/>
            <person name="Toyoda A."/>
            <person name="Minakuchi Y."/>
            <person name="Abe K."/>
            <person name="Yokota A."/>
            <person name="Yabe S."/>
        </authorList>
    </citation>
    <scope>NUCLEOTIDE SEQUENCE [LARGE SCALE GENOMIC DNA]</scope>
    <source>
        <strain evidence="2">Uno16</strain>
    </source>
</reference>
<comment type="caution">
    <text evidence="1">The sequence shown here is derived from an EMBL/GenBank/DDBJ whole genome shotgun (WGS) entry which is preliminary data.</text>
</comment>
<keyword evidence="1" id="KW-0548">Nucleotidyltransferase</keyword>
<protein>
    <submittedName>
        <fullName evidence="1">Aminoglycoside 6-adenylyltransferase</fullName>
    </submittedName>
</protein>
<name>A0A402BIY0_9CHLR</name>
<gene>
    <name evidence="1" type="ORF">KDA_67800</name>
</gene>
<dbReference type="GO" id="GO:0016779">
    <property type="term" value="F:nucleotidyltransferase activity"/>
    <property type="evidence" value="ECO:0007669"/>
    <property type="project" value="UniProtKB-KW"/>
</dbReference>
<dbReference type="EMBL" id="BIFT01000002">
    <property type="protein sequence ID" value="GCE31296.1"/>
    <property type="molecule type" value="Genomic_DNA"/>
</dbReference>
<evidence type="ECO:0000313" key="2">
    <source>
        <dbReference type="Proteomes" id="UP000287171"/>
    </source>
</evidence>
<sequence>MSYEALLNNFLHWSEQQDDIRVVFIVGSRGREDHPADEWADLDIIFVTTQPYNYVTKTDWLYKVGTPWMSHLEPFRTGEIVERRVLFAGGLAVDFAPLAVDMMEKLLAVDLLPLETVILPGIHVVLDKDGYKDLLLEARERLQAQSVQSRPPHNHEFSESINDFWYHAYWVVKKWQRGELWSAKWCLDVYMKQLLLHMLEWHARATRGRDAPVKNDGRFLEEWADPRALEELPTCFAHYEHEDMRIALNATCLLYSRIAREAAHLLHYTYPNEIEERISQLLEQHQLQL</sequence>
<keyword evidence="2" id="KW-1185">Reference proteome</keyword>
<dbReference type="Pfam" id="PF04439">
    <property type="entry name" value="Adenyl_transf"/>
    <property type="match status" value="1"/>
</dbReference>
<proteinExistence type="predicted"/>
<keyword evidence="1" id="KW-0808">Transferase</keyword>
<dbReference type="AlphaFoldDB" id="A0A402BIY0"/>
<accession>A0A402BIY0</accession>
<evidence type="ECO:0000313" key="1">
    <source>
        <dbReference type="EMBL" id="GCE31296.1"/>
    </source>
</evidence>
<dbReference type="InterPro" id="IPR043519">
    <property type="entry name" value="NT_sf"/>
</dbReference>
<dbReference type="RefSeq" id="WP_161982623.1">
    <property type="nucleotide sequence ID" value="NZ_BIFT01000002.1"/>
</dbReference>
<dbReference type="Gene3D" id="3.30.460.10">
    <property type="entry name" value="Beta Polymerase, domain 2"/>
    <property type="match status" value="1"/>
</dbReference>